<dbReference type="AlphaFoldDB" id="A0A6J4TSJ0"/>
<feature type="region of interest" description="Disordered" evidence="1">
    <location>
        <begin position="21"/>
        <end position="42"/>
    </location>
</feature>
<organism evidence="2">
    <name type="scientific">uncultured Sphingomonadaceae bacterium</name>
    <dbReference type="NCBI Taxonomy" id="169976"/>
    <lineage>
        <taxon>Bacteria</taxon>
        <taxon>Pseudomonadati</taxon>
        <taxon>Pseudomonadota</taxon>
        <taxon>Alphaproteobacteria</taxon>
        <taxon>Sphingomonadales</taxon>
        <taxon>Sphingomonadaceae</taxon>
        <taxon>environmental samples</taxon>
    </lineage>
</organism>
<sequence>AVGHGRYPFCAGLGRVARPDASELQGRPAGARRQAVLHRRARGPRRARSIEVVGGAWI</sequence>
<feature type="non-terminal residue" evidence="2">
    <location>
        <position position="58"/>
    </location>
</feature>
<gene>
    <name evidence="2" type="ORF">AVDCRST_MAG91-2864</name>
</gene>
<name>A0A6J4TSJ0_9SPHN</name>
<protein>
    <submittedName>
        <fullName evidence="2">Uncharacterized protein</fullName>
    </submittedName>
</protein>
<reference evidence="2" key="1">
    <citation type="submission" date="2020-02" db="EMBL/GenBank/DDBJ databases">
        <authorList>
            <person name="Meier V. D."/>
        </authorList>
    </citation>
    <scope>NUCLEOTIDE SEQUENCE</scope>
    <source>
        <strain evidence="2">AVDCRST_MAG91</strain>
    </source>
</reference>
<proteinExistence type="predicted"/>
<dbReference type="EMBL" id="CADCVX010000504">
    <property type="protein sequence ID" value="CAA9529911.1"/>
    <property type="molecule type" value="Genomic_DNA"/>
</dbReference>
<evidence type="ECO:0000256" key="1">
    <source>
        <dbReference type="SAM" id="MobiDB-lite"/>
    </source>
</evidence>
<feature type="non-terminal residue" evidence="2">
    <location>
        <position position="1"/>
    </location>
</feature>
<evidence type="ECO:0000313" key="2">
    <source>
        <dbReference type="EMBL" id="CAA9529911.1"/>
    </source>
</evidence>
<accession>A0A6J4TSJ0</accession>